<dbReference type="GO" id="GO:0005886">
    <property type="term" value="C:plasma membrane"/>
    <property type="evidence" value="ECO:0007669"/>
    <property type="project" value="UniProtKB-UniRule"/>
</dbReference>
<evidence type="ECO:0000256" key="2">
    <source>
        <dbReference type="ARBA" id="ARBA00022692"/>
    </source>
</evidence>
<comment type="function">
    <text evidence="7">Functions as a peptidoglycan terminase that cleaves nascent peptidoglycan strands endolytically to terminate their elongation.</text>
</comment>
<gene>
    <name evidence="7 8" type="primary">mltG</name>
    <name evidence="8" type="ORF">EZ437_11770</name>
</gene>
<organism evidence="8 9">
    <name type="scientific">Pedobacter psychroterrae</name>
    <dbReference type="NCBI Taxonomy" id="2530453"/>
    <lineage>
        <taxon>Bacteria</taxon>
        <taxon>Pseudomonadati</taxon>
        <taxon>Bacteroidota</taxon>
        <taxon>Sphingobacteriia</taxon>
        <taxon>Sphingobacteriales</taxon>
        <taxon>Sphingobacteriaceae</taxon>
        <taxon>Pedobacter</taxon>
    </lineage>
</organism>
<dbReference type="InterPro" id="IPR003770">
    <property type="entry name" value="MLTG-like"/>
</dbReference>
<name>A0A4R0NQ72_9SPHI</name>
<comment type="similarity">
    <text evidence="7">Belongs to the transglycosylase MltG family.</text>
</comment>
<protein>
    <recommendedName>
        <fullName evidence="7">Endolytic murein transglycosylase</fullName>
        <ecNumber evidence="7">4.2.2.29</ecNumber>
    </recommendedName>
    <alternativeName>
        <fullName evidence="7">Peptidoglycan lytic transglycosylase</fullName>
    </alternativeName>
    <alternativeName>
        <fullName evidence="7">Peptidoglycan polymerization terminase</fullName>
    </alternativeName>
</protein>
<dbReference type="GO" id="GO:0071555">
    <property type="term" value="P:cell wall organization"/>
    <property type="evidence" value="ECO:0007669"/>
    <property type="project" value="UniProtKB-KW"/>
</dbReference>
<dbReference type="Gene3D" id="3.30.160.60">
    <property type="entry name" value="Classic Zinc Finger"/>
    <property type="match status" value="1"/>
</dbReference>
<keyword evidence="2 7" id="KW-0812">Transmembrane</keyword>
<evidence type="ECO:0000256" key="1">
    <source>
        <dbReference type="ARBA" id="ARBA00022475"/>
    </source>
</evidence>
<keyword evidence="5 7" id="KW-0456">Lyase</keyword>
<evidence type="ECO:0000313" key="8">
    <source>
        <dbReference type="EMBL" id="TCD01415.1"/>
    </source>
</evidence>
<dbReference type="NCBIfam" id="TIGR00247">
    <property type="entry name" value="endolytic transglycosylase MltG"/>
    <property type="match status" value="1"/>
</dbReference>
<dbReference type="PANTHER" id="PTHR30518">
    <property type="entry name" value="ENDOLYTIC MUREIN TRANSGLYCOSYLASE"/>
    <property type="match status" value="1"/>
</dbReference>
<evidence type="ECO:0000256" key="4">
    <source>
        <dbReference type="ARBA" id="ARBA00023136"/>
    </source>
</evidence>
<keyword evidence="3 7" id="KW-1133">Transmembrane helix</keyword>
<keyword evidence="9" id="KW-1185">Reference proteome</keyword>
<sequence>MTNQENKKGLKKGTKAILLVLLIILIAGGVYGLKLYKVYFAPNITGKEKYLYVRTGYTFDEVMKELSYKDILIDKGAFVQAAAKMGLASSLKPGRYKMAKGMNNRSLINMLKAGNQEPVKLKFQNIRKKENFATYLANNLEPDSLKFISLLDSTALLEKYGFNNENSYVMFIPNTYEMYWNIPAAEFFERMQAEYAKFWNAERKQKAATLNLSPIEVSILASIVDAEALYDKEMPIIAGLYLNRLNKGILLQADPTVIYANNDFTVKRVTNALLSVQSRYNTYKYAGLPPGPIMMPSINAVDAVLNRDDNNYIYMCAKEDFSGYHNFAVTVQEHDRNAKKYREALNKRNIFK</sequence>
<dbReference type="GO" id="GO:0009252">
    <property type="term" value="P:peptidoglycan biosynthetic process"/>
    <property type="evidence" value="ECO:0007669"/>
    <property type="project" value="UniProtKB-UniRule"/>
</dbReference>
<evidence type="ECO:0000313" key="9">
    <source>
        <dbReference type="Proteomes" id="UP000293347"/>
    </source>
</evidence>
<dbReference type="EMBL" id="SJSL01000002">
    <property type="protein sequence ID" value="TCD01415.1"/>
    <property type="molecule type" value="Genomic_DNA"/>
</dbReference>
<dbReference type="HAMAP" id="MF_02065">
    <property type="entry name" value="MltG"/>
    <property type="match status" value="1"/>
</dbReference>
<evidence type="ECO:0000256" key="3">
    <source>
        <dbReference type="ARBA" id="ARBA00022989"/>
    </source>
</evidence>
<keyword evidence="1 7" id="KW-1003">Cell membrane</keyword>
<dbReference type="GO" id="GO:0008932">
    <property type="term" value="F:lytic endotransglycosylase activity"/>
    <property type="evidence" value="ECO:0007669"/>
    <property type="project" value="UniProtKB-UniRule"/>
</dbReference>
<dbReference type="Gene3D" id="3.30.1490.480">
    <property type="entry name" value="Endolytic murein transglycosylase"/>
    <property type="match status" value="1"/>
</dbReference>
<dbReference type="OrthoDB" id="9814591at2"/>
<reference evidence="8 9" key="1">
    <citation type="submission" date="2019-02" db="EMBL/GenBank/DDBJ databases">
        <title>Pedobacter sp. RP-1-14 sp. nov., isolated from Arctic soil.</title>
        <authorList>
            <person name="Dahal R.H."/>
        </authorList>
    </citation>
    <scope>NUCLEOTIDE SEQUENCE [LARGE SCALE GENOMIC DNA]</scope>
    <source>
        <strain evidence="8 9">RP-1-14</strain>
    </source>
</reference>
<dbReference type="PANTHER" id="PTHR30518:SF2">
    <property type="entry name" value="ENDOLYTIC MUREIN TRANSGLYCOSYLASE"/>
    <property type="match status" value="1"/>
</dbReference>
<comment type="caution">
    <text evidence="8">The sequence shown here is derived from an EMBL/GenBank/DDBJ whole genome shotgun (WGS) entry which is preliminary data.</text>
</comment>
<dbReference type="RefSeq" id="WP_131596215.1">
    <property type="nucleotide sequence ID" value="NZ_SJSL01000002.1"/>
</dbReference>
<feature type="site" description="Important for catalytic activity" evidence="7">
    <location>
        <position position="227"/>
    </location>
</feature>
<dbReference type="Pfam" id="PF02618">
    <property type="entry name" value="YceG"/>
    <property type="match status" value="1"/>
</dbReference>
<evidence type="ECO:0000256" key="7">
    <source>
        <dbReference type="HAMAP-Rule" id="MF_02065"/>
    </source>
</evidence>
<keyword evidence="6 7" id="KW-0961">Cell wall biogenesis/degradation</keyword>
<accession>A0A4R0NQ72</accession>
<dbReference type="Proteomes" id="UP000293347">
    <property type="component" value="Unassembled WGS sequence"/>
</dbReference>
<evidence type="ECO:0000256" key="5">
    <source>
        <dbReference type="ARBA" id="ARBA00023239"/>
    </source>
</evidence>
<comment type="catalytic activity">
    <reaction evidence="7">
        <text>a peptidoglycan chain = a peptidoglycan chain with N-acetyl-1,6-anhydromuramyl-[peptide] at the reducing end + a peptidoglycan chain with N-acetylglucosamine at the non-reducing end.</text>
        <dbReference type="EC" id="4.2.2.29"/>
    </reaction>
</comment>
<evidence type="ECO:0000256" key="6">
    <source>
        <dbReference type="ARBA" id="ARBA00023316"/>
    </source>
</evidence>
<dbReference type="AlphaFoldDB" id="A0A4R0NQ72"/>
<keyword evidence="4 7" id="KW-0472">Membrane</keyword>
<dbReference type="EC" id="4.2.2.29" evidence="7"/>
<proteinExistence type="inferred from homology"/>